<gene>
    <name evidence="6" type="ORF">E9934_08810</name>
</gene>
<feature type="domain" description="IclR-ED" evidence="5">
    <location>
        <begin position="87"/>
        <end position="263"/>
    </location>
</feature>
<dbReference type="InterPro" id="IPR036390">
    <property type="entry name" value="WH_DNA-bd_sf"/>
</dbReference>
<dbReference type="PROSITE" id="PS51077">
    <property type="entry name" value="HTH_ICLR"/>
    <property type="match status" value="1"/>
</dbReference>
<keyword evidence="3" id="KW-0804">Transcription</keyword>
<dbReference type="AlphaFoldDB" id="A0A4S8NIM9"/>
<evidence type="ECO:0000256" key="3">
    <source>
        <dbReference type="ARBA" id="ARBA00023163"/>
    </source>
</evidence>
<evidence type="ECO:0000256" key="2">
    <source>
        <dbReference type="ARBA" id="ARBA00023125"/>
    </source>
</evidence>
<dbReference type="InterPro" id="IPR029016">
    <property type="entry name" value="GAF-like_dom_sf"/>
</dbReference>
<sequence>MSVLAMAPSEQTQAALPPSMVERMTLILDLFAGDTEQGTDPRDVWLPLDRIARGTGLPRSTSHRILEQLVRLQWLDHSPAGYGLGRRAHQLGGGAAHHDDLRAAASPHLHELLLRTGAVIHLGVLEGAQVRYLDKLGGRFAVNVPSRVGGTAPAHCTALGKAMLAWLPAEDVDELVGRELAPRTPSSVSQLPALHQQLTRIRGRHGLALEHGEYVPEISCVAAAVRSPRGPVGALSVVAATGTTLERVGPLVLDAARRIAADL</sequence>
<proteinExistence type="predicted"/>
<keyword evidence="1" id="KW-0805">Transcription regulation</keyword>
<dbReference type="Gene3D" id="3.30.450.40">
    <property type="match status" value="1"/>
</dbReference>
<dbReference type="GO" id="GO:0003700">
    <property type="term" value="F:DNA-binding transcription factor activity"/>
    <property type="evidence" value="ECO:0007669"/>
    <property type="project" value="TreeGrafter"/>
</dbReference>
<keyword evidence="2" id="KW-0238">DNA-binding</keyword>
<dbReference type="InterPro" id="IPR050707">
    <property type="entry name" value="HTH_MetabolicPath_Reg"/>
</dbReference>
<dbReference type="InterPro" id="IPR036388">
    <property type="entry name" value="WH-like_DNA-bd_sf"/>
</dbReference>
<dbReference type="PROSITE" id="PS51078">
    <property type="entry name" value="ICLR_ED"/>
    <property type="match status" value="1"/>
</dbReference>
<comment type="caution">
    <text evidence="6">The sequence shown here is derived from an EMBL/GenBank/DDBJ whole genome shotgun (WGS) entry which is preliminary data.</text>
</comment>
<dbReference type="PANTHER" id="PTHR30136:SF35">
    <property type="entry name" value="HTH-TYPE TRANSCRIPTIONAL REGULATOR RV1719"/>
    <property type="match status" value="1"/>
</dbReference>
<protein>
    <submittedName>
        <fullName evidence="6">IclR family transcriptional regulator</fullName>
    </submittedName>
</protein>
<dbReference type="InterPro" id="IPR005471">
    <property type="entry name" value="Tscrpt_reg_IclR_N"/>
</dbReference>
<dbReference type="InterPro" id="IPR014757">
    <property type="entry name" value="Tscrpt_reg_IclR_C"/>
</dbReference>
<organism evidence="6 7">
    <name type="scientific">Nocardioides caeni</name>
    <dbReference type="NCBI Taxonomy" id="574700"/>
    <lineage>
        <taxon>Bacteria</taxon>
        <taxon>Bacillati</taxon>
        <taxon>Actinomycetota</taxon>
        <taxon>Actinomycetes</taxon>
        <taxon>Propionibacteriales</taxon>
        <taxon>Nocardioidaceae</taxon>
        <taxon>Nocardioides</taxon>
    </lineage>
</organism>
<dbReference type="PANTHER" id="PTHR30136">
    <property type="entry name" value="HELIX-TURN-HELIX TRANSCRIPTIONAL REGULATOR, ICLR FAMILY"/>
    <property type="match status" value="1"/>
</dbReference>
<reference evidence="6 7" key="1">
    <citation type="journal article" date="2009" name="Int. J. Syst. Evol. Microbiol.">
        <title>Nocardioides caeni sp. nov., isolated from wastewater.</title>
        <authorList>
            <person name="Yoon J.H."/>
            <person name="Kang S.J."/>
            <person name="Park S."/>
            <person name="Kim W."/>
            <person name="Oh T.K."/>
        </authorList>
    </citation>
    <scope>NUCLEOTIDE SEQUENCE [LARGE SCALE GENOMIC DNA]</scope>
    <source>
        <strain evidence="6 7">DSM 23134</strain>
    </source>
</reference>
<keyword evidence="7" id="KW-1185">Reference proteome</keyword>
<dbReference type="Gene3D" id="1.10.10.10">
    <property type="entry name" value="Winged helix-like DNA-binding domain superfamily/Winged helix DNA-binding domain"/>
    <property type="match status" value="1"/>
</dbReference>
<accession>A0A4S8NIM9</accession>
<dbReference type="SMART" id="SM00346">
    <property type="entry name" value="HTH_ICLR"/>
    <property type="match status" value="1"/>
</dbReference>
<name>A0A4S8NIM9_9ACTN</name>
<dbReference type="Proteomes" id="UP000307087">
    <property type="component" value="Unassembled WGS sequence"/>
</dbReference>
<evidence type="ECO:0000259" key="4">
    <source>
        <dbReference type="PROSITE" id="PS51077"/>
    </source>
</evidence>
<dbReference type="SUPFAM" id="SSF55781">
    <property type="entry name" value="GAF domain-like"/>
    <property type="match status" value="1"/>
</dbReference>
<dbReference type="GO" id="GO:0045892">
    <property type="term" value="P:negative regulation of DNA-templated transcription"/>
    <property type="evidence" value="ECO:0007669"/>
    <property type="project" value="TreeGrafter"/>
</dbReference>
<dbReference type="Pfam" id="PF01614">
    <property type="entry name" value="IclR_C"/>
    <property type="match status" value="1"/>
</dbReference>
<evidence type="ECO:0000313" key="6">
    <source>
        <dbReference type="EMBL" id="THV14859.1"/>
    </source>
</evidence>
<evidence type="ECO:0000256" key="1">
    <source>
        <dbReference type="ARBA" id="ARBA00023015"/>
    </source>
</evidence>
<evidence type="ECO:0000259" key="5">
    <source>
        <dbReference type="PROSITE" id="PS51078"/>
    </source>
</evidence>
<dbReference type="Pfam" id="PF09339">
    <property type="entry name" value="HTH_IclR"/>
    <property type="match status" value="1"/>
</dbReference>
<dbReference type="SUPFAM" id="SSF46785">
    <property type="entry name" value="Winged helix' DNA-binding domain"/>
    <property type="match status" value="1"/>
</dbReference>
<dbReference type="OrthoDB" id="60629at2"/>
<dbReference type="GO" id="GO:0003677">
    <property type="term" value="F:DNA binding"/>
    <property type="evidence" value="ECO:0007669"/>
    <property type="project" value="UniProtKB-KW"/>
</dbReference>
<feature type="domain" description="HTH iclR-type" evidence="4">
    <location>
        <begin position="18"/>
        <end position="86"/>
    </location>
</feature>
<dbReference type="EMBL" id="STGW01000004">
    <property type="protein sequence ID" value="THV14859.1"/>
    <property type="molecule type" value="Genomic_DNA"/>
</dbReference>
<evidence type="ECO:0000313" key="7">
    <source>
        <dbReference type="Proteomes" id="UP000307087"/>
    </source>
</evidence>